<accession>A0A099KF90</accession>
<sequence length="253" mass="28112" precursor="true">MKKILKSANNFLVGTILLSCPLSASEKVSKETLFNGTFSGSLEMATDYVFRGESEVADGDIPAVKGSFTWTHEVGVYAGLFSATNKFESTPDIRAVLAPYIGKFGSFGESDISYNVFVFHYTYPGVEGMDYTELWMEIIKDFGPVKLKFELTPTLNDWFGVEGWTGINYAVHPSKTFANGITVLGSIGYQELSGEGAEGWAHWNLGVNKDFYGLHIVLRYHDSDVDSSHKVYGSEQGRQIFDERFVFSVSKSF</sequence>
<name>A0A099KF90_COLPS</name>
<keyword evidence="1" id="KW-0732">Signal</keyword>
<organism evidence="2 3">
    <name type="scientific">Colwellia psychrerythraea</name>
    <name type="common">Vibrio psychroerythus</name>
    <dbReference type="NCBI Taxonomy" id="28229"/>
    <lineage>
        <taxon>Bacteria</taxon>
        <taxon>Pseudomonadati</taxon>
        <taxon>Pseudomonadota</taxon>
        <taxon>Gammaproteobacteria</taxon>
        <taxon>Alteromonadales</taxon>
        <taxon>Colwelliaceae</taxon>
        <taxon>Colwellia</taxon>
    </lineage>
</organism>
<evidence type="ECO:0000313" key="2">
    <source>
        <dbReference type="EMBL" id="KGJ88288.1"/>
    </source>
</evidence>
<dbReference type="PATRIC" id="fig|28229.4.peg.3462"/>
<evidence type="ECO:0000256" key="1">
    <source>
        <dbReference type="SAM" id="SignalP"/>
    </source>
</evidence>
<dbReference type="OrthoDB" id="9793561at2"/>
<dbReference type="EMBL" id="JQED01000047">
    <property type="protein sequence ID" value="KGJ88288.1"/>
    <property type="molecule type" value="Genomic_DNA"/>
</dbReference>
<dbReference type="Proteomes" id="UP000029843">
    <property type="component" value="Unassembled WGS sequence"/>
</dbReference>
<dbReference type="RefSeq" id="WP_033095118.1">
    <property type="nucleotide sequence ID" value="NZ_JQED01000047.1"/>
</dbReference>
<dbReference type="PROSITE" id="PS51257">
    <property type="entry name" value="PROKAR_LIPOPROTEIN"/>
    <property type="match status" value="1"/>
</dbReference>
<feature type="chain" id="PRO_5001948576" description="Lipoprotein" evidence="1">
    <location>
        <begin position="25"/>
        <end position="253"/>
    </location>
</feature>
<dbReference type="NCBIfam" id="TIGR02001">
    <property type="entry name" value="gcw_chp"/>
    <property type="match status" value="1"/>
</dbReference>
<feature type="signal peptide" evidence="1">
    <location>
        <begin position="1"/>
        <end position="24"/>
    </location>
</feature>
<proteinExistence type="predicted"/>
<gene>
    <name evidence="2" type="ORF">ND2E_4124</name>
</gene>
<dbReference type="Pfam" id="PF09694">
    <property type="entry name" value="Gcw_chp"/>
    <property type="match status" value="1"/>
</dbReference>
<evidence type="ECO:0000313" key="3">
    <source>
        <dbReference type="Proteomes" id="UP000029843"/>
    </source>
</evidence>
<reference evidence="2 3" key="1">
    <citation type="submission" date="2014-08" db="EMBL/GenBank/DDBJ databases">
        <title>Genomic and Phenotypic Diversity of Colwellia psychrerythraea strains from Disparate Marine Basins.</title>
        <authorList>
            <person name="Techtmann S.M."/>
            <person name="Stelling S.C."/>
            <person name="Utturkar S.M."/>
            <person name="Alshibli N."/>
            <person name="Harris A."/>
            <person name="Brown S.D."/>
            <person name="Hazen T.C."/>
        </authorList>
    </citation>
    <scope>NUCLEOTIDE SEQUENCE [LARGE SCALE GENOMIC DNA]</scope>
    <source>
        <strain evidence="2 3">ND2E</strain>
    </source>
</reference>
<evidence type="ECO:0008006" key="4">
    <source>
        <dbReference type="Google" id="ProtNLM"/>
    </source>
</evidence>
<dbReference type="AlphaFoldDB" id="A0A099KF90"/>
<comment type="caution">
    <text evidence="2">The sequence shown here is derived from an EMBL/GenBank/DDBJ whole genome shotgun (WGS) entry which is preliminary data.</text>
</comment>
<protein>
    <recommendedName>
        <fullName evidence="4">Lipoprotein</fullName>
    </recommendedName>
</protein>
<dbReference type="InterPro" id="IPR010239">
    <property type="entry name" value="CHP02001"/>
</dbReference>